<dbReference type="PANTHER" id="PTHR23294">
    <property type="entry name" value="ET TRANSLATION PRODUCT-RELATED"/>
    <property type="match status" value="1"/>
</dbReference>
<feature type="compositionally biased region" description="Polar residues" evidence="6">
    <location>
        <begin position="464"/>
        <end position="478"/>
    </location>
</feature>
<dbReference type="Gene3D" id="1.20.1250.20">
    <property type="entry name" value="MFS general substrate transporter like domains"/>
    <property type="match status" value="1"/>
</dbReference>
<evidence type="ECO:0000256" key="1">
    <source>
        <dbReference type="ARBA" id="ARBA00004141"/>
    </source>
</evidence>
<dbReference type="InterPro" id="IPR036259">
    <property type="entry name" value="MFS_trans_sf"/>
</dbReference>
<feature type="transmembrane region" description="Helical" evidence="7">
    <location>
        <begin position="354"/>
        <end position="379"/>
    </location>
</feature>
<dbReference type="PANTHER" id="PTHR23294:SF59">
    <property type="entry name" value="UNC93-LIKE PROTEIN C922.05C"/>
    <property type="match status" value="1"/>
</dbReference>
<dbReference type="GO" id="GO:0016020">
    <property type="term" value="C:membrane"/>
    <property type="evidence" value="ECO:0007669"/>
    <property type="project" value="UniProtKB-SubCell"/>
</dbReference>
<feature type="transmembrane region" description="Helical" evidence="7">
    <location>
        <begin position="155"/>
        <end position="177"/>
    </location>
</feature>
<evidence type="ECO:0000313" key="8">
    <source>
        <dbReference type="EMBL" id="MPA75288.1"/>
    </source>
</evidence>
<protein>
    <submittedName>
        <fullName evidence="8">Putative UNC93-like protein 1</fullName>
    </submittedName>
</protein>
<dbReference type="CDD" id="cd06178">
    <property type="entry name" value="MFS_unc93-like"/>
    <property type="match status" value="1"/>
</dbReference>
<sequence length="478" mass="51488">MGLQGDEEAPTATATQVPGKSSIFRYNSPLVQISLIGLVCFCCPGMFNALSGMGGGGQLDHTASNNANTALYTAFAIFGVLGGGIYNILGPHLTLFAGCSTYVLYAGSFLYYNHHPKQEFVIVAGALLGIGAGLLWACQGAIMTSYPPPDRKGTYISLFWSIFNMGGVIGGLIPFILNYNRSTAPSVNDGTYIGFMVFMAIGTVLSLAILHPSRVVRNDGTRCTNIKYSSVSVELVEIAKLFLNWKMLLIVPAAWASNFFYTYHFNNVNGALFSLRTRGLNNVFYWGAQMLGSVGIGYIFDFSFKSRRARGIVGIGIVALLGTAIWGGGLANQLGYSRNHVPKELDFKDSGSDFAGPFVLYFSYGLLDAMFQSMVYWVIGSLANDSETLSRYVGFYKGVQSAGGAVAWQVDTHNVSFLSQLVVNWSLTTLSYPLLVLLVMLAVKDDNKAEEGTSKEAALPPANPASSYDNNDGLSKST</sequence>
<proteinExistence type="inferred from homology"/>
<keyword evidence="2 7" id="KW-0812">Transmembrane</keyword>
<dbReference type="SUPFAM" id="SSF103473">
    <property type="entry name" value="MFS general substrate transporter"/>
    <property type="match status" value="1"/>
</dbReference>
<evidence type="ECO:0000256" key="6">
    <source>
        <dbReference type="SAM" id="MobiDB-lite"/>
    </source>
</evidence>
<feature type="transmembrane region" description="Helical" evidence="7">
    <location>
        <begin position="245"/>
        <end position="263"/>
    </location>
</feature>
<dbReference type="InterPro" id="IPR051617">
    <property type="entry name" value="UNC-93-like_regulator"/>
</dbReference>
<feature type="transmembrane region" description="Helical" evidence="7">
    <location>
        <begin position="95"/>
        <end position="114"/>
    </location>
</feature>
<comment type="subcellular location">
    <subcellularLocation>
        <location evidence="1">Membrane</location>
        <topology evidence="1">Multi-pass membrane protein</topology>
    </subcellularLocation>
</comment>
<feature type="region of interest" description="Disordered" evidence="6">
    <location>
        <begin position="451"/>
        <end position="478"/>
    </location>
</feature>
<feature type="transmembrane region" description="Helical" evidence="7">
    <location>
        <begin position="120"/>
        <end position="143"/>
    </location>
</feature>
<feature type="transmembrane region" description="Helical" evidence="7">
    <location>
        <begin position="192"/>
        <end position="210"/>
    </location>
</feature>
<gene>
    <name evidence="8" type="ORF">Din_044729</name>
</gene>
<feature type="transmembrane region" description="Helical" evidence="7">
    <location>
        <begin position="312"/>
        <end position="334"/>
    </location>
</feature>
<evidence type="ECO:0000256" key="2">
    <source>
        <dbReference type="ARBA" id="ARBA00022692"/>
    </source>
</evidence>
<feature type="transmembrane region" description="Helical" evidence="7">
    <location>
        <begin position="283"/>
        <end position="300"/>
    </location>
</feature>
<evidence type="ECO:0000256" key="4">
    <source>
        <dbReference type="ARBA" id="ARBA00023136"/>
    </source>
</evidence>
<feature type="transmembrane region" description="Helical" evidence="7">
    <location>
        <begin position="422"/>
        <end position="443"/>
    </location>
</feature>
<keyword evidence="4 7" id="KW-0472">Membrane</keyword>
<reference evidence="8" key="1">
    <citation type="submission" date="2019-08" db="EMBL/GenBank/DDBJ databases">
        <title>Reference gene set and small RNA set construction with multiple tissues from Davidia involucrata Baill.</title>
        <authorList>
            <person name="Yang H."/>
            <person name="Zhou C."/>
            <person name="Li G."/>
            <person name="Wang J."/>
            <person name="Gao P."/>
            <person name="Wang M."/>
            <person name="Wang R."/>
            <person name="Zhao Y."/>
        </authorList>
    </citation>
    <scope>NUCLEOTIDE SEQUENCE</scope>
    <source>
        <tissue evidence="8">Mixed with DoveR01_LX</tissue>
    </source>
</reference>
<organism evidence="8">
    <name type="scientific">Davidia involucrata</name>
    <name type="common">Dove tree</name>
    <dbReference type="NCBI Taxonomy" id="16924"/>
    <lineage>
        <taxon>Eukaryota</taxon>
        <taxon>Viridiplantae</taxon>
        <taxon>Streptophyta</taxon>
        <taxon>Embryophyta</taxon>
        <taxon>Tracheophyta</taxon>
        <taxon>Spermatophyta</taxon>
        <taxon>Magnoliopsida</taxon>
        <taxon>eudicotyledons</taxon>
        <taxon>Gunneridae</taxon>
        <taxon>Pentapetalae</taxon>
        <taxon>asterids</taxon>
        <taxon>Cornales</taxon>
        <taxon>Nyssaceae</taxon>
        <taxon>Davidia</taxon>
    </lineage>
</organism>
<name>A0A5B7C3C0_DAVIN</name>
<dbReference type="Pfam" id="PF05978">
    <property type="entry name" value="UNC-93"/>
    <property type="match status" value="1"/>
</dbReference>
<evidence type="ECO:0000256" key="5">
    <source>
        <dbReference type="ARBA" id="ARBA00044504"/>
    </source>
</evidence>
<accession>A0A5B7C3C0</accession>
<keyword evidence="3 7" id="KW-1133">Transmembrane helix</keyword>
<feature type="transmembrane region" description="Helical" evidence="7">
    <location>
        <begin position="30"/>
        <end position="50"/>
    </location>
</feature>
<dbReference type="InterPro" id="IPR010291">
    <property type="entry name" value="Ion_channel_UNC-93"/>
</dbReference>
<dbReference type="EMBL" id="GHES01044729">
    <property type="protein sequence ID" value="MPA75288.1"/>
    <property type="molecule type" value="Transcribed_RNA"/>
</dbReference>
<dbReference type="AlphaFoldDB" id="A0A5B7C3C0"/>
<feature type="transmembrane region" description="Helical" evidence="7">
    <location>
        <begin position="70"/>
        <end position="88"/>
    </location>
</feature>
<comment type="similarity">
    <text evidence="5">Belongs to the major facilitator superfamily. Phosphate:H(+) symporter (TC 2.A.1.9) family.</text>
</comment>
<evidence type="ECO:0000256" key="3">
    <source>
        <dbReference type="ARBA" id="ARBA00022989"/>
    </source>
</evidence>
<evidence type="ECO:0000256" key="7">
    <source>
        <dbReference type="SAM" id="Phobius"/>
    </source>
</evidence>